<dbReference type="STRING" id="33007.HMPREF3198_00703"/>
<evidence type="ECO:0008006" key="12">
    <source>
        <dbReference type="Google" id="ProtNLM"/>
    </source>
</evidence>
<dbReference type="Gene3D" id="3.40.50.300">
    <property type="entry name" value="P-loop containing nucleotide triphosphate hydrolases"/>
    <property type="match status" value="1"/>
</dbReference>
<keyword evidence="11" id="KW-1185">Reference proteome</keyword>
<dbReference type="Gene3D" id="1.20.1560.10">
    <property type="entry name" value="ABC transporter type 1, transmembrane domain"/>
    <property type="match status" value="1"/>
</dbReference>
<keyword evidence="3" id="KW-0547">Nucleotide-binding</keyword>
<keyword evidence="5 7" id="KW-1133">Transmembrane helix</keyword>
<evidence type="ECO:0000256" key="1">
    <source>
        <dbReference type="ARBA" id="ARBA00004651"/>
    </source>
</evidence>
<evidence type="ECO:0000313" key="11">
    <source>
        <dbReference type="Proteomes" id="UP000235122"/>
    </source>
</evidence>
<dbReference type="PANTHER" id="PTHR24221">
    <property type="entry name" value="ATP-BINDING CASSETTE SUB-FAMILY B"/>
    <property type="match status" value="1"/>
</dbReference>
<evidence type="ECO:0000256" key="7">
    <source>
        <dbReference type="SAM" id="Phobius"/>
    </source>
</evidence>
<dbReference type="InterPro" id="IPR003593">
    <property type="entry name" value="AAA+_ATPase"/>
</dbReference>
<accession>A0A2I1IPN9</accession>
<dbReference type="InterPro" id="IPR011527">
    <property type="entry name" value="ABC1_TM_dom"/>
</dbReference>
<evidence type="ECO:0000259" key="8">
    <source>
        <dbReference type="PROSITE" id="PS50893"/>
    </source>
</evidence>
<evidence type="ECO:0000256" key="5">
    <source>
        <dbReference type="ARBA" id="ARBA00022989"/>
    </source>
</evidence>
<feature type="domain" description="ABC transmembrane type-1" evidence="9">
    <location>
        <begin position="1"/>
        <end position="231"/>
    </location>
</feature>
<dbReference type="GO" id="GO:0140359">
    <property type="term" value="F:ABC-type transporter activity"/>
    <property type="evidence" value="ECO:0007669"/>
    <property type="project" value="InterPro"/>
</dbReference>
<dbReference type="PANTHER" id="PTHR24221:SF654">
    <property type="entry name" value="ATP-BINDING CASSETTE SUB-FAMILY B MEMBER 6"/>
    <property type="match status" value="1"/>
</dbReference>
<dbReference type="PROSITE" id="PS50929">
    <property type="entry name" value="ABC_TM1F"/>
    <property type="match status" value="1"/>
</dbReference>
<feature type="transmembrane region" description="Helical" evidence="7">
    <location>
        <begin position="124"/>
        <end position="143"/>
    </location>
</feature>
<gene>
    <name evidence="10" type="ORF">CYJ19_00420</name>
</gene>
<dbReference type="SMART" id="SM00382">
    <property type="entry name" value="AAA"/>
    <property type="match status" value="1"/>
</dbReference>
<dbReference type="GO" id="GO:0005886">
    <property type="term" value="C:plasma membrane"/>
    <property type="evidence" value="ECO:0007669"/>
    <property type="project" value="UniProtKB-SubCell"/>
</dbReference>
<evidence type="ECO:0000256" key="2">
    <source>
        <dbReference type="ARBA" id="ARBA00022692"/>
    </source>
</evidence>
<dbReference type="GO" id="GO:0016887">
    <property type="term" value="F:ATP hydrolysis activity"/>
    <property type="evidence" value="ECO:0007669"/>
    <property type="project" value="InterPro"/>
</dbReference>
<dbReference type="EMBL" id="PKKO01000001">
    <property type="protein sequence ID" value="PKY73093.1"/>
    <property type="molecule type" value="Genomic_DNA"/>
</dbReference>
<dbReference type="PROSITE" id="PS50893">
    <property type="entry name" value="ABC_TRANSPORTER_2"/>
    <property type="match status" value="1"/>
</dbReference>
<dbReference type="Proteomes" id="UP000235122">
    <property type="component" value="Unassembled WGS sequence"/>
</dbReference>
<dbReference type="Pfam" id="PF00005">
    <property type="entry name" value="ABC_tran"/>
    <property type="match status" value="1"/>
</dbReference>
<evidence type="ECO:0000256" key="3">
    <source>
        <dbReference type="ARBA" id="ARBA00022741"/>
    </source>
</evidence>
<dbReference type="InterPro" id="IPR027417">
    <property type="entry name" value="P-loop_NTPase"/>
</dbReference>
<feature type="transmembrane region" description="Helical" evidence="7">
    <location>
        <begin position="215"/>
        <end position="234"/>
    </location>
</feature>
<evidence type="ECO:0000256" key="4">
    <source>
        <dbReference type="ARBA" id="ARBA00022840"/>
    </source>
</evidence>
<dbReference type="AlphaFoldDB" id="A0A2I1IPN9"/>
<proteinExistence type="predicted"/>
<keyword evidence="6 7" id="KW-0472">Membrane</keyword>
<evidence type="ECO:0000256" key="6">
    <source>
        <dbReference type="ARBA" id="ARBA00023136"/>
    </source>
</evidence>
<comment type="subcellular location">
    <subcellularLocation>
        <location evidence="1">Cell membrane</location>
        <topology evidence="1">Multi-pass membrane protein</topology>
    </subcellularLocation>
</comment>
<evidence type="ECO:0000259" key="9">
    <source>
        <dbReference type="PROSITE" id="PS50929"/>
    </source>
</evidence>
<dbReference type="GO" id="GO:0005524">
    <property type="term" value="F:ATP binding"/>
    <property type="evidence" value="ECO:0007669"/>
    <property type="project" value="UniProtKB-KW"/>
</dbReference>
<dbReference type="InterPro" id="IPR036640">
    <property type="entry name" value="ABC1_TM_sf"/>
</dbReference>
<organism evidence="10 11">
    <name type="scientific">Winkia neuii</name>
    <dbReference type="NCBI Taxonomy" id="33007"/>
    <lineage>
        <taxon>Bacteria</taxon>
        <taxon>Bacillati</taxon>
        <taxon>Actinomycetota</taxon>
        <taxon>Actinomycetes</taxon>
        <taxon>Actinomycetales</taxon>
        <taxon>Actinomycetaceae</taxon>
        <taxon>Winkia</taxon>
    </lineage>
</organism>
<keyword evidence="4" id="KW-0067">ATP-binding</keyword>
<dbReference type="SUPFAM" id="SSF90123">
    <property type="entry name" value="ABC transporter transmembrane region"/>
    <property type="match status" value="1"/>
</dbReference>
<name>A0A2I1IPN9_9ACTO</name>
<protein>
    <recommendedName>
        <fullName evidence="12">ABC transporter ATP-binding protein</fullName>
    </recommendedName>
</protein>
<reference evidence="10 11" key="1">
    <citation type="submission" date="2017-12" db="EMBL/GenBank/DDBJ databases">
        <title>Phylogenetic diversity of female urinary microbiome.</title>
        <authorList>
            <person name="Thomas-White K."/>
            <person name="Wolfe A.J."/>
        </authorList>
    </citation>
    <scope>NUCLEOTIDE SEQUENCE [LARGE SCALE GENOMIC DNA]</scope>
    <source>
        <strain evidence="10 11">UMB0402</strain>
    </source>
</reference>
<dbReference type="SUPFAM" id="SSF52540">
    <property type="entry name" value="P-loop containing nucleoside triphosphate hydrolases"/>
    <property type="match status" value="1"/>
</dbReference>
<dbReference type="InterPro" id="IPR039421">
    <property type="entry name" value="Type_1_exporter"/>
</dbReference>
<comment type="caution">
    <text evidence="10">The sequence shown here is derived from an EMBL/GenBank/DDBJ whole genome shotgun (WGS) entry which is preliminary data.</text>
</comment>
<keyword evidence="2 7" id="KW-0812">Transmembrane</keyword>
<dbReference type="InterPro" id="IPR003439">
    <property type="entry name" value="ABC_transporter-like_ATP-bd"/>
</dbReference>
<evidence type="ECO:0000313" key="10">
    <source>
        <dbReference type="EMBL" id="PKY73093.1"/>
    </source>
</evidence>
<feature type="domain" description="ABC transporter" evidence="8">
    <location>
        <begin position="298"/>
        <end position="509"/>
    </location>
</feature>
<sequence length="509" mass="54090">MAMFALAFVLVGCAVAGKAPRLELFAALVLTGIASAGCSYAEHYFGHLVAFSMLADLRVALFDRLAQGAPASVGGLDIGAVLPAAVRDIDRVEAYYAHTIVPRVAALTVPVLAGITVWQLTQFTAGLTLVVGLWLGAFALPALSEGPITKAKKAELKHRSVLAQNLTAWRRALPDLLSTDRQGQALAAEAALSNKVGADLERVQRYRGVRAGIGWAWDALTLAAVAALAAFPAAQPLPRMLAALGVAVGALASATALREGSGGRTAAKQAALRVFAMMRQAPQQLQGKNWSTEGAPEVIFDAVSFKYPKTERGLNRLDLHIYPGQYVVLSGPSGSGKSTLGALLARAWDPDEGGIIVDGVYLNTVSAEAARKRICVVSQEGKLITDTVANNLRLGEPYAETDLLAALKVVALDKDIEALGGLEATITPTQLSGGQTSRLLLARALLRQADMYVLDEVTSHLDSKTLKQIRTNLKSRLQGKTVLEITHRVNEIADPDLRYIQIENGRKKV</sequence>